<dbReference type="PROSITE" id="PS01081">
    <property type="entry name" value="HTH_TETR_1"/>
    <property type="match status" value="1"/>
</dbReference>
<evidence type="ECO:0000313" key="7">
    <source>
        <dbReference type="Proteomes" id="UP001499987"/>
    </source>
</evidence>
<dbReference type="EMBL" id="BAAALD010000002">
    <property type="protein sequence ID" value="GAA1069781.1"/>
    <property type="molecule type" value="Genomic_DNA"/>
</dbReference>
<dbReference type="InterPro" id="IPR009057">
    <property type="entry name" value="Homeodomain-like_sf"/>
</dbReference>
<sequence>MNEPPGLRTLKKERTRQAIADTAIGLFLAHGFDGVSVLEIAAAAEVSKPTLFRYFPTKEELVLHRIADHLGESGRVVAARGPQETPLDALQRHQLDRLAARDAVTGLCADPEVLAFHRLVYGTPSLSSHLLDWIARDTELLAEALGGEGELTARLLAAQFVSVRQDLTRINWRRLSDGVPEADAHRRAVEDTGTAFALLRTGAAGFGY</sequence>
<dbReference type="Pfam" id="PF00440">
    <property type="entry name" value="TetR_N"/>
    <property type="match status" value="1"/>
</dbReference>
<keyword evidence="7" id="KW-1185">Reference proteome</keyword>
<evidence type="ECO:0000259" key="5">
    <source>
        <dbReference type="PROSITE" id="PS50977"/>
    </source>
</evidence>
<dbReference type="PANTHER" id="PTHR30055">
    <property type="entry name" value="HTH-TYPE TRANSCRIPTIONAL REGULATOR RUTR"/>
    <property type="match status" value="1"/>
</dbReference>
<dbReference type="InterPro" id="IPR023772">
    <property type="entry name" value="DNA-bd_HTH_TetR-type_CS"/>
</dbReference>
<comment type="caution">
    <text evidence="6">The sequence shown here is derived from an EMBL/GenBank/DDBJ whole genome shotgun (WGS) entry which is preliminary data.</text>
</comment>
<evidence type="ECO:0000256" key="1">
    <source>
        <dbReference type="ARBA" id="ARBA00023015"/>
    </source>
</evidence>
<organism evidence="6 7">
    <name type="scientific">Kitasatospora arboriphila</name>
    <dbReference type="NCBI Taxonomy" id="258052"/>
    <lineage>
        <taxon>Bacteria</taxon>
        <taxon>Bacillati</taxon>
        <taxon>Actinomycetota</taxon>
        <taxon>Actinomycetes</taxon>
        <taxon>Kitasatosporales</taxon>
        <taxon>Streptomycetaceae</taxon>
        <taxon>Kitasatospora</taxon>
    </lineage>
</organism>
<dbReference type="InterPro" id="IPR050109">
    <property type="entry name" value="HTH-type_TetR-like_transc_reg"/>
</dbReference>
<name>A0ABP4DVG3_9ACTN</name>
<evidence type="ECO:0000256" key="3">
    <source>
        <dbReference type="ARBA" id="ARBA00023163"/>
    </source>
</evidence>
<proteinExistence type="predicted"/>
<evidence type="ECO:0000256" key="2">
    <source>
        <dbReference type="ARBA" id="ARBA00023125"/>
    </source>
</evidence>
<dbReference type="InterPro" id="IPR001647">
    <property type="entry name" value="HTH_TetR"/>
</dbReference>
<dbReference type="SUPFAM" id="SSF46689">
    <property type="entry name" value="Homeodomain-like"/>
    <property type="match status" value="1"/>
</dbReference>
<reference evidence="7" key="1">
    <citation type="journal article" date="2019" name="Int. J. Syst. Evol. Microbiol.">
        <title>The Global Catalogue of Microorganisms (GCM) 10K type strain sequencing project: providing services to taxonomists for standard genome sequencing and annotation.</title>
        <authorList>
            <consortium name="The Broad Institute Genomics Platform"/>
            <consortium name="The Broad Institute Genome Sequencing Center for Infectious Disease"/>
            <person name="Wu L."/>
            <person name="Ma J."/>
        </authorList>
    </citation>
    <scope>NUCLEOTIDE SEQUENCE [LARGE SCALE GENOMIC DNA]</scope>
    <source>
        <strain evidence="7">JCM 13002</strain>
    </source>
</reference>
<dbReference type="PRINTS" id="PR00455">
    <property type="entry name" value="HTHTETR"/>
</dbReference>
<evidence type="ECO:0000256" key="4">
    <source>
        <dbReference type="PROSITE-ProRule" id="PRU00335"/>
    </source>
</evidence>
<accession>A0ABP4DVG3</accession>
<gene>
    <name evidence="6" type="ORF">GCM10009663_03450</name>
</gene>
<keyword evidence="3" id="KW-0804">Transcription</keyword>
<dbReference type="PROSITE" id="PS50977">
    <property type="entry name" value="HTH_TETR_2"/>
    <property type="match status" value="1"/>
</dbReference>
<dbReference type="PANTHER" id="PTHR30055:SF234">
    <property type="entry name" value="HTH-TYPE TRANSCRIPTIONAL REGULATOR BETI"/>
    <property type="match status" value="1"/>
</dbReference>
<evidence type="ECO:0000313" key="6">
    <source>
        <dbReference type="EMBL" id="GAA1069781.1"/>
    </source>
</evidence>
<feature type="domain" description="HTH tetR-type" evidence="5">
    <location>
        <begin position="13"/>
        <end position="73"/>
    </location>
</feature>
<dbReference type="Proteomes" id="UP001499987">
    <property type="component" value="Unassembled WGS sequence"/>
</dbReference>
<dbReference type="RefSeq" id="WP_344621631.1">
    <property type="nucleotide sequence ID" value="NZ_BAAALD010000002.1"/>
</dbReference>
<protein>
    <submittedName>
        <fullName evidence="6">TetR family transcriptional regulator</fullName>
    </submittedName>
</protein>
<feature type="DNA-binding region" description="H-T-H motif" evidence="4">
    <location>
        <begin position="36"/>
        <end position="55"/>
    </location>
</feature>
<keyword evidence="1" id="KW-0805">Transcription regulation</keyword>
<keyword evidence="2 4" id="KW-0238">DNA-binding</keyword>
<dbReference type="Gene3D" id="1.10.357.10">
    <property type="entry name" value="Tetracycline Repressor, domain 2"/>
    <property type="match status" value="1"/>
</dbReference>